<organism evidence="2 3">
    <name type="scientific">Methylorubrum thiocyanatum</name>
    <dbReference type="NCBI Taxonomy" id="47958"/>
    <lineage>
        <taxon>Bacteria</taxon>
        <taxon>Pseudomonadati</taxon>
        <taxon>Pseudomonadota</taxon>
        <taxon>Alphaproteobacteria</taxon>
        <taxon>Hyphomicrobiales</taxon>
        <taxon>Methylobacteriaceae</taxon>
        <taxon>Methylorubrum</taxon>
    </lineage>
</organism>
<comment type="caution">
    <text evidence="2">The sequence shown here is derived from an EMBL/GenBank/DDBJ whole genome shotgun (WGS) entry which is preliminary data.</text>
</comment>
<evidence type="ECO:0000256" key="1">
    <source>
        <dbReference type="SAM" id="MobiDB-lite"/>
    </source>
</evidence>
<evidence type="ECO:0000313" key="2">
    <source>
        <dbReference type="EMBL" id="MBA8914082.1"/>
    </source>
</evidence>
<evidence type="ECO:0008006" key="4">
    <source>
        <dbReference type="Google" id="ProtNLM"/>
    </source>
</evidence>
<name>A0AA40VBM8_9HYPH</name>
<gene>
    <name evidence="2" type="ORF">HNR51_003173</name>
</gene>
<proteinExistence type="predicted"/>
<feature type="region of interest" description="Disordered" evidence="1">
    <location>
        <begin position="1"/>
        <end position="42"/>
    </location>
</feature>
<dbReference type="EMBL" id="JACJIB010000005">
    <property type="protein sequence ID" value="MBA8914082.1"/>
    <property type="molecule type" value="Genomic_DNA"/>
</dbReference>
<evidence type="ECO:0000313" key="3">
    <source>
        <dbReference type="Proteomes" id="UP000543554"/>
    </source>
</evidence>
<dbReference type="AlphaFoldDB" id="A0AA40VBM8"/>
<accession>A0AA40VBM8</accession>
<keyword evidence="3" id="KW-1185">Reference proteome</keyword>
<dbReference type="RefSeq" id="WP_182555544.1">
    <property type="nucleotide sequence ID" value="NZ_BPRF01000003.1"/>
</dbReference>
<dbReference type="Proteomes" id="UP000543554">
    <property type="component" value="Unassembled WGS sequence"/>
</dbReference>
<feature type="compositionally biased region" description="Low complexity" evidence="1">
    <location>
        <begin position="33"/>
        <end position="42"/>
    </location>
</feature>
<protein>
    <recommendedName>
        <fullName evidence="4">TnsA endonuclease N-terminal domain-containing protein</fullName>
    </recommendedName>
</protein>
<reference evidence="2 3" key="1">
    <citation type="submission" date="2020-08" db="EMBL/GenBank/DDBJ databases">
        <title>Genomic Encyclopedia of Type Strains, Phase IV (KMG-IV): sequencing the most valuable type-strain genomes for metagenomic binning, comparative biology and taxonomic classification.</title>
        <authorList>
            <person name="Goeker M."/>
        </authorList>
    </citation>
    <scope>NUCLEOTIDE SEQUENCE [LARGE SCALE GENOMIC DNA]</scope>
    <source>
        <strain evidence="2 3">DSM 11490</strain>
    </source>
</reference>
<sequence length="246" mass="27656">MDIQTALSNLPPPNPVLEPAYWDDPDASEGTRRPSASSRGSARASLAVSAGNRFRMMHVESSLEYKWAVVFDGLLKPLHLVEQPDVVEYIDFDGFRRTHRFDFYLQTVSRRRLVEIKPAVKVRKYNLEPKFNHIAAQVSADRADEVILLTDEDLCPDAVYNAQLLRSSRRYPAWDIENDILAAARGADGIVRIRRLIETAGAEIASGFVAVLSLIDRGLLLVQDEGRITHRSRVAAAEVFPIRKAY</sequence>